<name>A0A1S2VH28_9BACT</name>
<evidence type="ECO:0000313" key="3">
    <source>
        <dbReference type="EMBL" id="OIN58043.1"/>
    </source>
</evidence>
<dbReference type="Proteomes" id="UP000181790">
    <property type="component" value="Unassembled WGS sequence"/>
</dbReference>
<dbReference type="CDD" id="cd17557">
    <property type="entry name" value="REC_Rcp-like"/>
    <property type="match status" value="1"/>
</dbReference>
<dbReference type="SMART" id="SM00448">
    <property type="entry name" value="REC"/>
    <property type="match status" value="1"/>
</dbReference>
<dbReference type="InterPro" id="IPR011006">
    <property type="entry name" value="CheY-like_superfamily"/>
</dbReference>
<sequence length="148" mass="17052">MLDVLYIEDNKDEINIFARLLKKIDQPYTFQLFETGGEALNYLLEKGPFEGQLTFLPKLVMVDLNLPGLNGFEVLQQLRANKRTKYLSVVVYSTSESPTDIRRAYELGVNAYVIKPGGYRALSQTMLRVLDFWINENRVDPHTGRAQY</sequence>
<dbReference type="RefSeq" id="WP_071504193.1">
    <property type="nucleotide sequence ID" value="NZ_MORL01000008.1"/>
</dbReference>
<evidence type="ECO:0000313" key="4">
    <source>
        <dbReference type="Proteomes" id="UP000181790"/>
    </source>
</evidence>
<dbReference type="EMBL" id="MORL01000008">
    <property type="protein sequence ID" value="OIN58043.1"/>
    <property type="molecule type" value="Genomic_DNA"/>
</dbReference>
<feature type="modified residue" description="4-aspartylphosphate" evidence="1">
    <location>
        <position position="63"/>
    </location>
</feature>
<comment type="caution">
    <text evidence="3">The sequence shown here is derived from an EMBL/GenBank/DDBJ whole genome shotgun (WGS) entry which is preliminary data.</text>
</comment>
<dbReference type="SUPFAM" id="SSF52172">
    <property type="entry name" value="CheY-like"/>
    <property type="match status" value="1"/>
</dbReference>
<feature type="domain" description="Response regulatory" evidence="2">
    <location>
        <begin position="3"/>
        <end position="130"/>
    </location>
</feature>
<dbReference type="GO" id="GO:0000160">
    <property type="term" value="P:phosphorelay signal transduction system"/>
    <property type="evidence" value="ECO:0007669"/>
    <property type="project" value="InterPro"/>
</dbReference>
<reference evidence="3 4" key="1">
    <citation type="submission" date="2016-10" db="EMBL/GenBank/DDBJ databases">
        <title>Arsenicibacter rosenii gen. nov., sp. nov., an efficient arsenic-methylating bacterium isolated from an arsenic-contaminated paddy soil.</title>
        <authorList>
            <person name="Huang K."/>
        </authorList>
    </citation>
    <scope>NUCLEOTIDE SEQUENCE [LARGE SCALE GENOMIC DNA]</scope>
    <source>
        <strain evidence="3 4">SM-1</strain>
    </source>
</reference>
<dbReference type="Pfam" id="PF00072">
    <property type="entry name" value="Response_reg"/>
    <property type="match status" value="1"/>
</dbReference>
<proteinExistence type="predicted"/>
<dbReference type="Gene3D" id="3.40.50.2300">
    <property type="match status" value="1"/>
</dbReference>
<organism evidence="3 4">
    <name type="scientific">Arsenicibacter rosenii</name>
    <dbReference type="NCBI Taxonomy" id="1750698"/>
    <lineage>
        <taxon>Bacteria</taxon>
        <taxon>Pseudomonadati</taxon>
        <taxon>Bacteroidota</taxon>
        <taxon>Cytophagia</taxon>
        <taxon>Cytophagales</taxon>
        <taxon>Spirosomataceae</taxon>
        <taxon>Arsenicibacter</taxon>
    </lineage>
</organism>
<keyword evidence="1" id="KW-0597">Phosphoprotein</keyword>
<dbReference type="AlphaFoldDB" id="A0A1S2VH28"/>
<dbReference type="PANTHER" id="PTHR44520">
    <property type="entry name" value="RESPONSE REGULATOR RCP1-RELATED"/>
    <property type="match status" value="1"/>
</dbReference>
<dbReference type="InterPro" id="IPR052893">
    <property type="entry name" value="TCS_response_regulator"/>
</dbReference>
<dbReference type="OrthoDB" id="7631574at2"/>
<evidence type="ECO:0000256" key="1">
    <source>
        <dbReference type="PROSITE-ProRule" id="PRU00169"/>
    </source>
</evidence>
<keyword evidence="4" id="KW-1185">Reference proteome</keyword>
<accession>A0A1S2VH28</accession>
<dbReference type="InterPro" id="IPR001789">
    <property type="entry name" value="Sig_transdc_resp-reg_receiver"/>
</dbReference>
<dbReference type="PROSITE" id="PS50110">
    <property type="entry name" value="RESPONSE_REGULATORY"/>
    <property type="match status" value="1"/>
</dbReference>
<evidence type="ECO:0000259" key="2">
    <source>
        <dbReference type="PROSITE" id="PS50110"/>
    </source>
</evidence>
<protein>
    <submittedName>
        <fullName evidence="3">Response regulator</fullName>
    </submittedName>
</protein>
<dbReference type="PANTHER" id="PTHR44520:SF1">
    <property type="entry name" value="TWO-COMPONENT SYSTEM REGULATORY PROTEIN"/>
    <property type="match status" value="1"/>
</dbReference>
<gene>
    <name evidence="3" type="ORF">BLX24_16050</name>
</gene>